<reference evidence="9 10" key="1">
    <citation type="submission" date="2021-08" db="EMBL/GenBank/DDBJ databases">
        <title>Draft genome sequence of Spirulina subsalsa with high tolerance to salinity and hype-accumulation of phycocyanin.</title>
        <authorList>
            <person name="Pei H."/>
            <person name="Jiang L."/>
        </authorList>
    </citation>
    <scope>NUCLEOTIDE SEQUENCE [LARGE SCALE GENOMIC DNA]</scope>
    <source>
        <strain evidence="9 10">FACHB-351</strain>
    </source>
</reference>
<keyword evidence="5" id="KW-0408">Iron</keyword>
<evidence type="ECO:0000313" key="10">
    <source>
        <dbReference type="Proteomes" id="UP001526426"/>
    </source>
</evidence>
<keyword evidence="4 9" id="KW-0560">Oxidoreductase</keyword>
<evidence type="ECO:0000256" key="1">
    <source>
        <dbReference type="ARBA" id="ARBA00022485"/>
    </source>
</evidence>
<feature type="domain" description="Nitrite/Sulfite reductase ferredoxin-like" evidence="8">
    <location>
        <begin position="280"/>
        <end position="345"/>
    </location>
</feature>
<keyword evidence="2" id="KW-0349">Heme</keyword>
<dbReference type="NCBIfam" id="TIGR02435">
    <property type="entry name" value="CobG"/>
    <property type="match status" value="1"/>
</dbReference>
<feature type="domain" description="Nitrite/Sulfite reductase ferredoxin-like" evidence="8">
    <location>
        <begin position="21"/>
        <end position="69"/>
    </location>
</feature>
<evidence type="ECO:0000256" key="4">
    <source>
        <dbReference type="ARBA" id="ARBA00023002"/>
    </source>
</evidence>
<dbReference type="SUPFAM" id="SSF56014">
    <property type="entry name" value="Nitrite and sulphite reductase 4Fe-4S domain-like"/>
    <property type="match status" value="2"/>
</dbReference>
<evidence type="ECO:0000259" key="8">
    <source>
        <dbReference type="Pfam" id="PF03460"/>
    </source>
</evidence>
<dbReference type="EC" id="1.14.13.83" evidence="9"/>
<dbReference type="SUPFAM" id="SSF55124">
    <property type="entry name" value="Nitrite/Sulfite reductase N-terminal domain-like"/>
    <property type="match status" value="2"/>
</dbReference>
<dbReference type="PROSITE" id="PS00365">
    <property type="entry name" value="NIR_SIR"/>
    <property type="match status" value="1"/>
</dbReference>
<keyword evidence="6" id="KW-0411">Iron-sulfur</keyword>
<evidence type="ECO:0000313" key="9">
    <source>
        <dbReference type="EMBL" id="MCW6038659.1"/>
    </source>
</evidence>
<name>A0ABT3LAW4_9CYAN</name>
<comment type="caution">
    <text evidence="9">The sequence shown here is derived from an EMBL/GenBank/DDBJ whole genome shotgun (WGS) entry which is preliminary data.</text>
</comment>
<accession>A0ABT3LAW4</accession>
<evidence type="ECO:0000256" key="3">
    <source>
        <dbReference type="ARBA" id="ARBA00022723"/>
    </source>
</evidence>
<dbReference type="InterPro" id="IPR036136">
    <property type="entry name" value="Nit/Sulf_reduc_fer-like_dom_sf"/>
</dbReference>
<organism evidence="9 10">
    <name type="scientific">Spirulina subsalsa FACHB-351</name>
    <dbReference type="NCBI Taxonomy" id="234711"/>
    <lineage>
        <taxon>Bacteria</taxon>
        <taxon>Bacillati</taxon>
        <taxon>Cyanobacteriota</taxon>
        <taxon>Cyanophyceae</taxon>
        <taxon>Spirulinales</taxon>
        <taxon>Spirulinaceae</taxon>
        <taxon>Spirulina</taxon>
    </lineage>
</organism>
<evidence type="ECO:0000259" key="7">
    <source>
        <dbReference type="Pfam" id="PF01077"/>
    </source>
</evidence>
<keyword evidence="10" id="KW-1185">Reference proteome</keyword>
<evidence type="ECO:0000256" key="5">
    <source>
        <dbReference type="ARBA" id="ARBA00023004"/>
    </source>
</evidence>
<dbReference type="InterPro" id="IPR045854">
    <property type="entry name" value="NO2/SO3_Rdtase_4Fe4S_sf"/>
</dbReference>
<dbReference type="InterPro" id="IPR006066">
    <property type="entry name" value="NO2/SO3_Rdtase_FeS/sirohaem_BS"/>
</dbReference>
<dbReference type="GO" id="GO:0043818">
    <property type="term" value="F:precorrin-3B synthase activity"/>
    <property type="evidence" value="ECO:0007669"/>
    <property type="project" value="UniProtKB-EC"/>
</dbReference>
<dbReference type="Proteomes" id="UP001526426">
    <property type="component" value="Unassembled WGS sequence"/>
</dbReference>
<proteinExistence type="predicted"/>
<dbReference type="Pfam" id="PF01077">
    <property type="entry name" value="NIR_SIR"/>
    <property type="match status" value="1"/>
</dbReference>
<dbReference type="PANTHER" id="PTHR32439">
    <property type="entry name" value="FERREDOXIN--NITRITE REDUCTASE, CHLOROPLASTIC"/>
    <property type="match status" value="1"/>
</dbReference>
<dbReference type="RefSeq" id="WP_265266578.1">
    <property type="nucleotide sequence ID" value="NZ_JAIHOM010000159.1"/>
</dbReference>
<dbReference type="InterPro" id="IPR006067">
    <property type="entry name" value="NO2/SO3_Rdtase_4Fe4S_dom"/>
</dbReference>
<sequence length="481" mass="52571">MNWLVEANVCPGLFYGTPAQDGFLIRIRTPGGCLTSEQGKAIATLLEQWQSPLQVTNRANLQIRGVQKSPTLEDFKTLQKLGLAAHNPSIDHLRNIMCSPTAGIDGQELIDTRPLVQEVDSFIQNHRSIAALSPKFSIGIDGGGTVGIGTRSKLAREHRYNEIQLSATVLNHPTHLTSSVGFRVALGGDKQLYDTNLLIEPKNCLAVLSALITVYLDYVQQTPSIKGKKPRMKHLLEDWGVKKYLAQVNAQFNHPLDRFEQTGTNLALPTQPYCYLGINPQKQAGLSYIGVALKLGQLTAIQLRGLVKLSETFGSNQLRLTPWQSIILPDIPQEKVSELLPKLTALGLSASKGWEAGIVACSGKPGCGKATTETQLHGARLVDYLNKYLPCHSPVNIHLTGCAKSCAQPSPAEITLLGTTFEENGEILEGYQVYIGDSPVEMLPDHQETLNPPILEDNLLQILPIIKQFLISQSLNIGNTK</sequence>
<dbReference type="Gene3D" id="3.30.413.10">
    <property type="entry name" value="Sulfite Reductase Hemoprotein, domain 1"/>
    <property type="match status" value="2"/>
</dbReference>
<feature type="domain" description="Nitrite/sulphite reductase 4Fe-4S" evidence="7">
    <location>
        <begin position="91"/>
        <end position="255"/>
    </location>
</feature>
<dbReference type="Gene3D" id="3.90.480.10">
    <property type="entry name" value="Sulfite Reductase Hemoprotein,Domain 2"/>
    <property type="match status" value="1"/>
</dbReference>
<dbReference type="InterPro" id="IPR012798">
    <property type="entry name" value="Cbl_synth_CobG-like"/>
</dbReference>
<dbReference type="InterPro" id="IPR005117">
    <property type="entry name" value="NiRdtase/SiRdtase_haem-b_fer"/>
</dbReference>
<keyword evidence="1" id="KW-0004">4Fe-4S</keyword>
<evidence type="ECO:0000256" key="2">
    <source>
        <dbReference type="ARBA" id="ARBA00022617"/>
    </source>
</evidence>
<protein>
    <submittedName>
        <fullName evidence="9">Precorrin-3B synthase</fullName>
        <ecNumber evidence="9">1.14.13.83</ecNumber>
    </submittedName>
</protein>
<dbReference type="InterPro" id="IPR051329">
    <property type="entry name" value="NIR_SIR_4Fe-4S"/>
</dbReference>
<dbReference type="PRINTS" id="PR00397">
    <property type="entry name" value="SIROHAEM"/>
</dbReference>
<dbReference type="EMBL" id="JAIHOM010000159">
    <property type="protein sequence ID" value="MCW6038659.1"/>
    <property type="molecule type" value="Genomic_DNA"/>
</dbReference>
<dbReference type="PANTHER" id="PTHR32439:SF9">
    <property type="entry name" value="BLR3264 PROTEIN"/>
    <property type="match status" value="1"/>
</dbReference>
<evidence type="ECO:0000256" key="6">
    <source>
        <dbReference type="ARBA" id="ARBA00023014"/>
    </source>
</evidence>
<gene>
    <name evidence="9" type="primary">cobG</name>
    <name evidence="9" type="ORF">K4A83_20625</name>
</gene>
<dbReference type="Pfam" id="PF03460">
    <property type="entry name" value="NIR_SIR_ferr"/>
    <property type="match status" value="2"/>
</dbReference>
<keyword evidence="3" id="KW-0479">Metal-binding</keyword>